<evidence type="ECO:0000313" key="3">
    <source>
        <dbReference type="Proteomes" id="UP001147695"/>
    </source>
</evidence>
<reference evidence="2" key="1">
    <citation type="submission" date="2022-12" db="EMBL/GenBank/DDBJ databases">
        <authorList>
            <person name="Petersen C."/>
        </authorList>
    </citation>
    <scope>NUCLEOTIDE SEQUENCE</scope>
    <source>
        <strain evidence="2">IBT 35673</strain>
    </source>
</reference>
<feature type="compositionally biased region" description="Basic and acidic residues" evidence="1">
    <location>
        <begin position="62"/>
        <end position="74"/>
    </location>
</feature>
<dbReference type="EMBL" id="JAPZBQ010000001">
    <property type="protein sequence ID" value="KAJ5352897.1"/>
    <property type="molecule type" value="Genomic_DNA"/>
</dbReference>
<gene>
    <name evidence="2" type="ORF">N7452_001871</name>
</gene>
<dbReference type="AlphaFoldDB" id="A0A9W9R379"/>
<protein>
    <submittedName>
        <fullName evidence="2">Uncharacterized protein</fullName>
    </submittedName>
</protein>
<evidence type="ECO:0000313" key="2">
    <source>
        <dbReference type="EMBL" id="KAJ5352897.1"/>
    </source>
</evidence>
<feature type="compositionally biased region" description="Basic and acidic residues" evidence="1">
    <location>
        <begin position="36"/>
        <end position="47"/>
    </location>
</feature>
<dbReference type="Proteomes" id="UP001147695">
    <property type="component" value="Unassembled WGS sequence"/>
</dbReference>
<feature type="region of interest" description="Disordered" evidence="1">
    <location>
        <begin position="36"/>
        <end position="79"/>
    </location>
</feature>
<comment type="caution">
    <text evidence="2">The sequence shown here is derived from an EMBL/GenBank/DDBJ whole genome shotgun (WGS) entry which is preliminary data.</text>
</comment>
<evidence type="ECO:0000256" key="1">
    <source>
        <dbReference type="SAM" id="MobiDB-lite"/>
    </source>
</evidence>
<proteinExistence type="predicted"/>
<reference evidence="2" key="2">
    <citation type="journal article" date="2023" name="IMA Fungus">
        <title>Comparative genomic study of the Penicillium genus elucidates a diverse pangenome and 15 lateral gene transfer events.</title>
        <authorList>
            <person name="Petersen C."/>
            <person name="Sorensen T."/>
            <person name="Nielsen M.R."/>
            <person name="Sondergaard T.E."/>
            <person name="Sorensen J.L."/>
            <person name="Fitzpatrick D.A."/>
            <person name="Frisvad J.C."/>
            <person name="Nielsen K.L."/>
        </authorList>
    </citation>
    <scope>NUCLEOTIDE SEQUENCE</scope>
    <source>
        <strain evidence="2">IBT 35673</strain>
    </source>
</reference>
<sequence length="109" mass="12446">MDILQLKEEAEPALKKHMEFIKSEMVWEISQELAADRQRQRDQRIAEARAAAPTNKPGGQEGRQEERRQEEDRQSAAVGRYLSTSIPIIDFADAQPLQTQLGRVRCQNG</sequence>
<organism evidence="2 3">
    <name type="scientific">Penicillium brevicompactum</name>
    <dbReference type="NCBI Taxonomy" id="5074"/>
    <lineage>
        <taxon>Eukaryota</taxon>
        <taxon>Fungi</taxon>
        <taxon>Dikarya</taxon>
        <taxon>Ascomycota</taxon>
        <taxon>Pezizomycotina</taxon>
        <taxon>Eurotiomycetes</taxon>
        <taxon>Eurotiomycetidae</taxon>
        <taxon>Eurotiales</taxon>
        <taxon>Aspergillaceae</taxon>
        <taxon>Penicillium</taxon>
    </lineage>
</organism>
<name>A0A9W9R379_PENBR</name>
<accession>A0A9W9R379</accession>